<evidence type="ECO:0008006" key="4">
    <source>
        <dbReference type="Google" id="ProtNLM"/>
    </source>
</evidence>
<dbReference type="EMBL" id="MCGR01000056">
    <property type="protein sequence ID" value="ORY69453.1"/>
    <property type="molecule type" value="Genomic_DNA"/>
</dbReference>
<dbReference type="OrthoDB" id="2529262at2759"/>
<evidence type="ECO:0000313" key="3">
    <source>
        <dbReference type="Proteomes" id="UP000193467"/>
    </source>
</evidence>
<accession>A0A1Y2ECZ8</accession>
<reference evidence="2 3" key="1">
    <citation type="submission" date="2016-07" db="EMBL/GenBank/DDBJ databases">
        <title>Pervasive Adenine N6-methylation of Active Genes in Fungi.</title>
        <authorList>
            <consortium name="DOE Joint Genome Institute"/>
            <person name="Mondo S.J."/>
            <person name="Dannebaum R.O."/>
            <person name="Kuo R.C."/>
            <person name="Labutti K."/>
            <person name="Haridas S."/>
            <person name="Kuo A."/>
            <person name="Salamov A."/>
            <person name="Ahrendt S.R."/>
            <person name="Lipzen A."/>
            <person name="Sullivan W."/>
            <person name="Andreopoulos W.B."/>
            <person name="Clum A."/>
            <person name="Lindquist E."/>
            <person name="Daum C."/>
            <person name="Ramamoorthy G.K."/>
            <person name="Gryganskyi A."/>
            <person name="Culley D."/>
            <person name="Magnuson J.K."/>
            <person name="James T.Y."/>
            <person name="O'Malley M.A."/>
            <person name="Stajich J.E."/>
            <person name="Spatafora J.W."/>
            <person name="Visel A."/>
            <person name="Grigoriev I.V."/>
        </authorList>
    </citation>
    <scope>NUCLEOTIDE SEQUENCE [LARGE SCALE GENOMIC DNA]</scope>
    <source>
        <strain evidence="2 3">62-1032</strain>
    </source>
</reference>
<evidence type="ECO:0000313" key="2">
    <source>
        <dbReference type="EMBL" id="ORY69453.1"/>
    </source>
</evidence>
<organism evidence="2 3">
    <name type="scientific">Leucosporidium creatinivorum</name>
    <dbReference type="NCBI Taxonomy" id="106004"/>
    <lineage>
        <taxon>Eukaryota</taxon>
        <taxon>Fungi</taxon>
        <taxon>Dikarya</taxon>
        <taxon>Basidiomycota</taxon>
        <taxon>Pucciniomycotina</taxon>
        <taxon>Microbotryomycetes</taxon>
        <taxon>Leucosporidiales</taxon>
        <taxon>Leucosporidium</taxon>
    </lineage>
</organism>
<evidence type="ECO:0000256" key="1">
    <source>
        <dbReference type="SAM" id="MobiDB-lite"/>
    </source>
</evidence>
<dbReference type="STRING" id="106004.A0A1Y2ECZ8"/>
<name>A0A1Y2ECZ8_9BASI</name>
<keyword evidence="3" id="KW-1185">Reference proteome</keyword>
<gene>
    <name evidence="2" type="ORF">BCR35DRAFT_334284</name>
</gene>
<proteinExistence type="predicted"/>
<dbReference type="AlphaFoldDB" id="A0A1Y2ECZ8"/>
<comment type="caution">
    <text evidence="2">The sequence shown here is derived from an EMBL/GenBank/DDBJ whole genome shotgun (WGS) entry which is preliminary data.</text>
</comment>
<protein>
    <recommendedName>
        <fullName evidence="4">BTB domain-containing protein</fullName>
    </recommendedName>
</protein>
<sequence length="428" mass="48413">MSKAVEIVETGLMRLTWDLHLDLLDETLHFSMPLRTRGHWGYRSRRRCFSGAVLAGQRKQTDYPPLRSLEEIRRISTPVPRGPSLDMRHTSKSDVQVAEFNNNRFKRLTHRRYRFVFTLKYDRAPLVALHALPNKAIKINCSSSVHTKRPNDVRLFFPDLNAELWESSSFLSASSPYFKTLLASDDFTESVRRSRKRPKIEEREVIVLDHGLRAGSRARSATASESHAGEEEEEEEGDGDDSDEDSDDFIKRRSPPSIEDTSNDGDFTYREVKITETAYTTYCAVPLYLHSSHITFAPLASNLLPHNPDAKQTREQLVDQHLSSTPSQPFPVSPKSVYRLAHLLEIPSLCALALAELKSQLTFANAAKELFSSISVYDDAREPLLEFVVEHWKEVKASAGMKEVEAMVKAGELPSAGVVYAELLPRLA</sequence>
<dbReference type="Gene3D" id="3.30.710.10">
    <property type="entry name" value="Potassium Channel Kv1.1, Chain A"/>
    <property type="match status" value="1"/>
</dbReference>
<dbReference type="InterPro" id="IPR011333">
    <property type="entry name" value="SKP1/BTB/POZ_sf"/>
</dbReference>
<feature type="region of interest" description="Disordered" evidence="1">
    <location>
        <begin position="216"/>
        <end position="265"/>
    </location>
</feature>
<dbReference type="InParanoid" id="A0A1Y2ECZ8"/>
<feature type="compositionally biased region" description="Low complexity" evidence="1">
    <location>
        <begin position="216"/>
        <end position="226"/>
    </location>
</feature>
<feature type="compositionally biased region" description="Acidic residues" evidence="1">
    <location>
        <begin position="230"/>
        <end position="247"/>
    </location>
</feature>
<dbReference type="Proteomes" id="UP000193467">
    <property type="component" value="Unassembled WGS sequence"/>
</dbReference>